<dbReference type="NCBIfam" id="TIGR00074">
    <property type="entry name" value="hypC_hupF"/>
    <property type="match status" value="1"/>
</dbReference>
<dbReference type="PRINTS" id="PR00445">
    <property type="entry name" value="HUPFHYPC"/>
</dbReference>
<evidence type="ECO:0000313" key="3">
    <source>
        <dbReference type="Proteomes" id="UP000315399"/>
    </source>
</evidence>
<dbReference type="PROSITE" id="PS01097">
    <property type="entry name" value="HUPF_HYPC"/>
    <property type="match status" value="1"/>
</dbReference>
<protein>
    <submittedName>
        <fullName evidence="2">HypC/HybG/HupF family hydrogenase formation chaperone</fullName>
    </submittedName>
</protein>
<gene>
    <name evidence="2" type="ORF">DSO08_05885</name>
</gene>
<dbReference type="Proteomes" id="UP000315399">
    <property type="component" value="Unassembled WGS sequence"/>
</dbReference>
<reference evidence="2 3" key="1">
    <citation type="journal article" date="2019" name="Nat. Microbiol.">
        <title>Expanding anaerobic alkane metabolism in the domain of Archaea.</title>
        <authorList>
            <person name="Wang Y."/>
            <person name="Wegener G."/>
            <person name="Hou J."/>
            <person name="Wang F."/>
            <person name="Xiao X."/>
        </authorList>
    </citation>
    <scope>NUCLEOTIDE SEQUENCE [LARGE SCALE GENOMIC DNA]</scope>
    <source>
        <strain evidence="2">WYZ-LMO10</strain>
    </source>
</reference>
<dbReference type="PANTHER" id="PTHR35177:SF2">
    <property type="entry name" value="HYDROGENASE MATURATION FACTOR HYBG"/>
    <property type="match status" value="1"/>
</dbReference>
<dbReference type="PANTHER" id="PTHR35177">
    <property type="entry name" value="HYDROGENASE MATURATION FACTOR HYBG"/>
    <property type="match status" value="1"/>
</dbReference>
<comment type="caution">
    <text evidence="2">The sequence shown here is derived from an EMBL/GenBank/DDBJ whole genome shotgun (WGS) entry which is preliminary data.</text>
</comment>
<dbReference type="Pfam" id="PF01455">
    <property type="entry name" value="HupF_HypC"/>
    <property type="match status" value="1"/>
</dbReference>
<accession>A0A523B8U4</accession>
<dbReference type="EMBL" id="QNVH01000077">
    <property type="protein sequence ID" value="TDA37335.1"/>
    <property type="molecule type" value="Genomic_DNA"/>
</dbReference>
<dbReference type="InterPro" id="IPR019812">
    <property type="entry name" value="Hydgase_assmbl_chp_CS"/>
</dbReference>
<comment type="similarity">
    <text evidence="1">Belongs to the HupF/HypC family.</text>
</comment>
<dbReference type="GO" id="GO:1902670">
    <property type="term" value="F:carbon dioxide binding"/>
    <property type="evidence" value="ECO:0007669"/>
    <property type="project" value="TreeGrafter"/>
</dbReference>
<dbReference type="FunFam" id="2.30.30.140:FF:000022">
    <property type="entry name" value="Hydrogenase assembly chaperone HybG"/>
    <property type="match status" value="1"/>
</dbReference>
<dbReference type="AlphaFoldDB" id="A0A523B8U4"/>
<dbReference type="Gene3D" id="2.30.30.140">
    <property type="match status" value="1"/>
</dbReference>
<evidence type="ECO:0000313" key="2">
    <source>
        <dbReference type="EMBL" id="TDA37335.1"/>
    </source>
</evidence>
<organism evidence="2 3">
    <name type="scientific">Thermoproteota archaeon</name>
    <dbReference type="NCBI Taxonomy" id="2056631"/>
    <lineage>
        <taxon>Archaea</taxon>
        <taxon>Thermoproteota</taxon>
    </lineage>
</organism>
<dbReference type="GO" id="GO:0005506">
    <property type="term" value="F:iron ion binding"/>
    <property type="evidence" value="ECO:0007669"/>
    <property type="project" value="TreeGrafter"/>
</dbReference>
<dbReference type="SUPFAM" id="SSF159127">
    <property type="entry name" value="HupF/HypC-like"/>
    <property type="match status" value="1"/>
</dbReference>
<evidence type="ECO:0000256" key="1">
    <source>
        <dbReference type="ARBA" id="ARBA00006018"/>
    </source>
</evidence>
<sequence>MCLAIPAKVVRIEGDRAEIEIGGVKREASLALVADAGVNVGDYVLVHTGYAIAKIREDEAEEILKAWKEVLAEG</sequence>
<name>A0A523B8U4_9CREN</name>
<dbReference type="GO" id="GO:0051604">
    <property type="term" value="P:protein maturation"/>
    <property type="evidence" value="ECO:0007669"/>
    <property type="project" value="TreeGrafter"/>
</dbReference>
<dbReference type="InterPro" id="IPR001109">
    <property type="entry name" value="Hydrogenase_HupF/HypC"/>
</dbReference>
<proteinExistence type="inferred from homology"/>